<dbReference type="Pfam" id="PF01914">
    <property type="entry name" value="MarC"/>
    <property type="match status" value="1"/>
</dbReference>
<evidence type="ECO:0000256" key="1">
    <source>
        <dbReference type="ARBA" id="ARBA00004651"/>
    </source>
</evidence>
<keyword evidence="3" id="KW-1003">Cell membrane</keyword>
<comment type="subcellular location">
    <subcellularLocation>
        <location evidence="1 7">Cell membrane</location>
        <topology evidence="1 7">Multi-pass membrane protein</topology>
    </subcellularLocation>
</comment>
<dbReference type="PANTHER" id="PTHR33508:SF1">
    <property type="entry name" value="UPF0056 MEMBRANE PROTEIN YHCE"/>
    <property type="match status" value="1"/>
</dbReference>
<evidence type="ECO:0000256" key="5">
    <source>
        <dbReference type="ARBA" id="ARBA00022989"/>
    </source>
</evidence>
<evidence type="ECO:0000256" key="6">
    <source>
        <dbReference type="ARBA" id="ARBA00023136"/>
    </source>
</evidence>
<keyword evidence="9" id="KW-1185">Reference proteome</keyword>
<organism evidence="8 9">
    <name type="scientific">Cellvibrio zantedeschiae</name>
    <dbReference type="NCBI Taxonomy" id="1237077"/>
    <lineage>
        <taxon>Bacteria</taxon>
        <taxon>Pseudomonadati</taxon>
        <taxon>Pseudomonadota</taxon>
        <taxon>Gammaproteobacteria</taxon>
        <taxon>Cellvibrionales</taxon>
        <taxon>Cellvibrionaceae</taxon>
        <taxon>Cellvibrio</taxon>
    </lineage>
</organism>
<name>A0ABQ3B0H8_9GAMM</name>
<proteinExistence type="inferred from homology"/>
<feature type="transmembrane region" description="Helical" evidence="7">
    <location>
        <begin position="67"/>
        <end position="88"/>
    </location>
</feature>
<evidence type="ECO:0000256" key="2">
    <source>
        <dbReference type="ARBA" id="ARBA00009784"/>
    </source>
</evidence>
<feature type="transmembrane region" description="Helical" evidence="7">
    <location>
        <begin position="109"/>
        <end position="133"/>
    </location>
</feature>
<feature type="transmembrane region" description="Helical" evidence="7">
    <location>
        <begin position="12"/>
        <end position="30"/>
    </location>
</feature>
<comment type="caution">
    <text evidence="8">The sequence shown here is derived from an EMBL/GenBank/DDBJ whole genome shotgun (WGS) entry which is preliminary data.</text>
</comment>
<evidence type="ECO:0000256" key="4">
    <source>
        <dbReference type="ARBA" id="ARBA00022692"/>
    </source>
</evidence>
<evidence type="ECO:0000313" key="9">
    <source>
        <dbReference type="Proteomes" id="UP000619761"/>
    </source>
</evidence>
<keyword evidence="5 7" id="KW-1133">Transmembrane helix</keyword>
<feature type="transmembrane region" description="Helical" evidence="7">
    <location>
        <begin position="181"/>
        <end position="202"/>
    </location>
</feature>
<dbReference type="EMBL" id="BMYZ01000001">
    <property type="protein sequence ID" value="GGY73639.1"/>
    <property type="molecule type" value="Genomic_DNA"/>
</dbReference>
<dbReference type="RefSeq" id="WP_189417761.1">
    <property type="nucleotide sequence ID" value="NZ_BMYZ01000001.1"/>
</dbReference>
<dbReference type="InterPro" id="IPR002771">
    <property type="entry name" value="Multi_antbiot-R_MarC"/>
</dbReference>
<accession>A0ABQ3B0H8</accession>
<keyword evidence="6 7" id="KW-0472">Membrane</keyword>
<keyword evidence="4 7" id="KW-0812">Transmembrane</keyword>
<dbReference type="NCBIfam" id="TIGR00427">
    <property type="entry name" value="NAAT family transporter"/>
    <property type="match status" value="1"/>
</dbReference>
<feature type="transmembrane region" description="Helical" evidence="7">
    <location>
        <begin position="139"/>
        <end position="160"/>
    </location>
</feature>
<evidence type="ECO:0000256" key="3">
    <source>
        <dbReference type="ARBA" id="ARBA00022475"/>
    </source>
</evidence>
<dbReference type="PANTHER" id="PTHR33508">
    <property type="entry name" value="UPF0056 MEMBRANE PROTEIN YHCE"/>
    <property type="match status" value="1"/>
</dbReference>
<dbReference type="Proteomes" id="UP000619761">
    <property type="component" value="Unassembled WGS sequence"/>
</dbReference>
<reference evidence="9" key="1">
    <citation type="journal article" date="2019" name="Int. J. Syst. Evol. Microbiol.">
        <title>The Global Catalogue of Microorganisms (GCM) 10K type strain sequencing project: providing services to taxonomists for standard genome sequencing and annotation.</title>
        <authorList>
            <consortium name="The Broad Institute Genomics Platform"/>
            <consortium name="The Broad Institute Genome Sequencing Center for Infectious Disease"/>
            <person name="Wu L."/>
            <person name="Ma J."/>
        </authorList>
    </citation>
    <scope>NUCLEOTIDE SEQUENCE [LARGE SCALE GENOMIC DNA]</scope>
    <source>
        <strain evidence="9">KCTC 32239</strain>
    </source>
</reference>
<protein>
    <recommendedName>
        <fullName evidence="7">UPF0056 membrane protein</fullName>
    </recommendedName>
</protein>
<sequence length="206" mass="22099">MLSFAEYSQFFVGLLAIVDPLGAIPVFLILTARQNAKTKRATIRLTVLSVFSVLIVSLLLGEWILSVLGISINAFRCAGGLVLLLMALSMLQSHLMAPSEVDQLQEDETIALVPLTIPLLAGPGAISTVIVYAHQSHEWSHFVLIFAAIASVCVCLWLTLVAMPWLSKHITAKSIAMSTRIMGLLLAAIAIEFIAGGLKGLFPGFA</sequence>
<gene>
    <name evidence="8" type="primary">ychE</name>
    <name evidence="8" type="ORF">GCM10011613_18550</name>
</gene>
<evidence type="ECO:0000256" key="7">
    <source>
        <dbReference type="RuleBase" id="RU362048"/>
    </source>
</evidence>
<evidence type="ECO:0000313" key="8">
    <source>
        <dbReference type="EMBL" id="GGY73639.1"/>
    </source>
</evidence>
<feature type="transmembrane region" description="Helical" evidence="7">
    <location>
        <begin position="42"/>
        <end position="61"/>
    </location>
</feature>
<comment type="similarity">
    <text evidence="2 7">Belongs to the UPF0056 (MarC) family.</text>
</comment>